<name>A0AA38TNG2_9ASTR</name>
<reference evidence="1" key="1">
    <citation type="submission" date="2023-03" db="EMBL/GenBank/DDBJ databases">
        <title>Chromosome-scale reference genome and RAD-based genetic map of yellow starthistle (Centaurea solstitialis) reveal putative structural variation and QTLs associated with invader traits.</title>
        <authorList>
            <person name="Reatini B."/>
            <person name="Cang F.A."/>
            <person name="Jiang Q."/>
            <person name="Mckibben M.T.W."/>
            <person name="Barker M.S."/>
            <person name="Rieseberg L.H."/>
            <person name="Dlugosch K.M."/>
        </authorList>
    </citation>
    <scope>NUCLEOTIDE SEQUENCE</scope>
    <source>
        <strain evidence="1">CAN-66</strain>
        <tissue evidence="1">Leaf</tissue>
    </source>
</reference>
<comment type="caution">
    <text evidence="1">The sequence shown here is derived from an EMBL/GenBank/DDBJ whole genome shotgun (WGS) entry which is preliminary data.</text>
</comment>
<accession>A0AA38TNG2</accession>
<evidence type="ECO:0000313" key="2">
    <source>
        <dbReference type="Proteomes" id="UP001172457"/>
    </source>
</evidence>
<gene>
    <name evidence="1" type="ORF">OSB04_005338</name>
</gene>
<sequence length="113" mass="13045">MSPLVNGLTKEFMMRKVESSPARECRVLPRVELELETQSLVELKSSFEPQVLVLSRARFWNCVGLVRHGKASFKSEHNWKAKDWIFHSKIGDGAEIKLWAKICIGNRTLQEDF</sequence>
<dbReference type="Proteomes" id="UP001172457">
    <property type="component" value="Chromosome 2"/>
</dbReference>
<dbReference type="EMBL" id="JARYMX010000002">
    <property type="protein sequence ID" value="KAJ9560178.1"/>
    <property type="molecule type" value="Genomic_DNA"/>
</dbReference>
<keyword evidence="2" id="KW-1185">Reference proteome</keyword>
<proteinExistence type="predicted"/>
<organism evidence="1 2">
    <name type="scientific">Centaurea solstitialis</name>
    <name type="common">yellow star-thistle</name>
    <dbReference type="NCBI Taxonomy" id="347529"/>
    <lineage>
        <taxon>Eukaryota</taxon>
        <taxon>Viridiplantae</taxon>
        <taxon>Streptophyta</taxon>
        <taxon>Embryophyta</taxon>
        <taxon>Tracheophyta</taxon>
        <taxon>Spermatophyta</taxon>
        <taxon>Magnoliopsida</taxon>
        <taxon>eudicotyledons</taxon>
        <taxon>Gunneridae</taxon>
        <taxon>Pentapetalae</taxon>
        <taxon>asterids</taxon>
        <taxon>campanulids</taxon>
        <taxon>Asterales</taxon>
        <taxon>Asteraceae</taxon>
        <taxon>Carduoideae</taxon>
        <taxon>Cardueae</taxon>
        <taxon>Centaureinae</taxon>
        <taxon>Centaurea</taxon>
    </lineage>
</organism>
<evidence type="ECO:0000313" key="1">
    <source>
        <dbReference type="EMBL" id="KAJ9560178.1"/>
    </source>
</evidence>
<protein>
    <submittedName>
        <fullName evidence="1">Uncharacterized protein</fullName>
    </submittedName>
</protein>
<dbReference type="AlphaFoldDB" id="A0AA38TNG2"/>